<organism evidence="1 2">
    <name type="scientific">Stylosanthes scabra</name>
    <dbReference type="NCBI Taxonomy" id="79078"/>
    <lineage>
        <taxon>Eukaryota</taxon>
        <taxon>Viridiplantae</taxon>
        <taxon>Streptophyta</taxon>
        <taxon>Embryophyta</taxon>
        <taxon>Tracheophyta</taxon>
        <taxon>Spermatophyta</taxon>
        <taxon>Magnoliopsida</taxon>
        <taxon>eudicotyledons</taxon>
        <taxon>Gunneridae</taxon>
        <taxon>Pentapetalae</taxon>
        <taxon>rosids</taxon>
        <taxon>fabids</taxon>
        <taxon>Fabales</taxon>
        <taxon>Fabaceae</taxon>
        <taxon>Papilionoideae</taxon>
        <taxon>50 kb inversion clade</taxon>
        <taxon>dalbergioids sensu lato</taxon>
        <taxon>Dalbergieae</taxon>
        <taxon>Pterocarpus clade</taxon>
        <taxon>Stylosanthes</taxon>
    </lineage>
</organism>
<evidence type="ECO:0000313" key="1">
    <source>
        <dbReference type="EMBL" id="MED6209945.1"/>
    </source>
</evidence>
<accession>A0ABU6YKT2</accession>
<protein>
    <submittedName>
        <fullName evidence="1">Uncharacterized protein</fullName>
    </submittedName>
</protein>
<dbReference type="Proteomes" id="UP001341840">
    <property type="component" value="Unassembled WGS sequence"/>
</dbReference>
<comment type="caution">
    <text evidence="1">The sequence shown here is derived from an EMBL/GenBank/DDBJ whole genome shotgun (WGS) entry which is preliminary data.</text>
</comment>
<reference evidence="1 2" key="1">
    <citation type="journal article" date="2023" name="Plants (Basel)">
        <title>Bridging the Gap: Combining Genomics and Transcriptomics Approaches to Understand Stylosanthes scabra, an Orphan Legume from the Brazilian Caatinga.</title>
        <authorList>
            <person name="Ferreira-Neto J.R.C."/>
            <person name="da Silva M.D."/>
            <person name="Binneck E."/>
            <person name="de Melo N.F."/>
            <person name="da Silva R.H."/>
            <person name="de Melo A.L.T.M."/>
            <person name="Pandolfi V."/>
            <person name="Bustamante F.O."/>
            <person name="Brasileiro-Vidal A.C."/>
            <person name="Benko-Iseppon A.M."/>
        </authorList>
    </citation>
    <scope>NUCLEOTIDE SEQUENCE [LARGE SCALE GENOMIC DNA]</scope>
    <source>
        <tissue evidence="1">Leaves</tissue>
    </source>
</reference>
<sequence length="104" mass="12287">MLNKKVIHPNTVQVAYLKFGSKLKGPNHGVKTINVKILKGERSCRRRLFQEWKLERGYVGNGIMRRLKRYNYEAPMQIVNSVARRKKQEDREVAALVVWLHRSR</sequence>
<name>A0ABU6YKT2_9FABA</name>
<evidence type="ECO:0000313" key="2">
    <source>
        <dbReference type="Proteomes" id="UP001341840"/>
    </source>
</evidence>
<keyword evidence="2" id="KW-1185">Reference proteome</keyword>
<proteinExistence type="predicted"/>
<dbReference type="EMBL" id="JASCZI010242168">
    <property type="protein sequence ID" value="MED6209945.1"/>
    <property type="molecule type" value="Genomic_DNA"/>
</dbReference>
<gene>
    <name evidence="1" type="ORF">PIB30_059508</name>
</gene>